<reference evidence="3 4" key="1">
    <citation type="submission" date="2015-12" db="EMBL/GenBank/DDBJ databases">
        <title>The genome of Folsomia candida.</title>
        <authorList>
            <person name="Faddeeva A."/>
            <person name="Derks M.F."/>
            <person name="Anvar Y."/>
            <person name="Smit S."/>
            <person name="Van Straalen N."/>
            <person name="Roelofs D."/>
        </authorList>
    </citation>
    <scope>NUCLEOTIDE SEQUENCE [LARGE SCALE GENOMIC DNA]</scope>
    <source>
        <strain evidence="3 4">VU population</strain>
        <tissue evidence="3">Whole body</tissue>
    </source>
</reference>
<comment type="caution">
    <text evidence="3">The sequence shown here is derived from an EMBL/GenBank/DDBJ whole genome shotgun (WGS) entry which is preliminary data.</text>
</comment>
<dbReference type="OrthoDB" id="524326at2759"/>
<dbReference type="PANTHER" id="PTHR15463:SF2">
    <property type="entry name" value="SYNERGIN GAMMA"/>
    <property type="match status" value="1"/>
</dbReference>
<feature type="compositionally biased region" description="Low complexity" evidence="1">
    <location>
        <begin position="34"/>
        <end position="43"/>
    </location>
</feature>
<evidence type="ECO:0000313" key="4">
    <source>
        <dbReference type="Proteomes" id="UP000198287"/>
    </source>
</evidence>
<organism evidence="3 4">
    <name type="scientific">Folsomia candida</name>
    <name type="common">Springtail</name>
    <dbReference type="NCBI Taxonomy" id="158441"/>
    <lineage>
        <taxon>Eukaryota</taxon>
        <taxon>Metazoa</taxon>
        <taxon>Ecdysozoa</taxon>
        <taxon>Arthropoda</taxon>
        <taxon>Hexapoda</taxon>
        <taxon>Collembola</taxon>
        <taxon>Entomobryomorpha</taxon>
        <taxon>Isotomoidea</taxon>
        <taxon>Isotomidae</taxon>
        <taxon>Proisotominae</taxon>
        <taxon>Folsomia</taxon>
    </lineage>
</organism>
<dbReference type="AlphaFoldDB" id="A0A226E490"/>
<feature type="compositionally biased region" description="Polar residues" evidence="1">
    <location>
        <begin position="177"/>
        <end position="188"/>
    </location>
</feature>
<dbReference type="OMA" id="DKYQCFR"/>
<evidence type="ECO:0000313" key="3">
    <source>
        <dbReference type="EMBL" id="OXA52545.1"/>
    </source>
</evidence>
<sequence length="754" mass="82806">MDEFSDFQMAVGPPSRPPLQGKNSSPMGKGWGGNQKQQQQQGTGMFGGISTPLSRTTNQYFQVTPQQQQQQNIGIGPVLPLSLAAPTNPQKKVDKNVGSRLANYDLGRQPITNNISSQQQTLHHSVPPSTNNYTTATNHNLLIGEEDKYAALRALVSLEVCDPDTATPTTTPKIPEQQPSSFSSIPINHNGHNTIVSLKEEKVASKPPTNESDDFSDFGDFQSFSNPTTSIHLKSSTSTFNSGLQSVNSMTPPSQPKMARPPSFDFGDFVSVVPENNKTNSVVSKDYSNMIEACDFNIPPLPKESGDIFMADSIRDFNSLTIDGWDDDDDTLHISDDVKHIANDNTLRFDSSDVLSLKNHFQSSNNNELPLTRVEKHNVVIEDSPGRVYFPSEPDTFINSNDTESASTTTNSISSSNIPHDDLPVVLPFSFIKTSLIGCSAGSGVSDIDNLESIKSASLMETSNETLECVASHENKSDISPETRSIASLDLGSYCPTFDTSLTSMENKIPCLENNWNGGGLTAMPLNRNSNQSRHFGESDDTFISMERGRGSNNNEDNGTSDKYQCFRQDLLDTDSNVHYVSITIWSRCLESIKLITKTAVALFSGAANSNIVHEVVLSQKGENYINCLSEVYQVFSRVKLSHNRINKMKLETLCSQIENLWDTLISYFIGTDILDKFTNSATTELFGVSKRCAICLCSFEDVQFSSPVDYDGVLYHSGCANLWINNVDIRLPSLLASDMQFDADVSKGMSCLT</sequence>
<dbReference type="EMBL" id="LNIX01000006">
    <property type="protein sequence ID" value="OXA52545.1"/>
    <property type="molecule type" value="Genomic_DNA"/>
</dbReference>
<accession>A0A226E490</accession>
<gene>
    <name evidence="3" type="ORF">Fcan01_12741</name>
</gene>
<dbReference type="PANTHER" id="PTHR15463">
    <property type="entry name" value="AP1 GAMMA SUBUNIT BINDING PROTEIN 1"/>
    <property type="match status" value="1"/>
</dbReference>
<feature type="domain" description="Synergin gamma C-terminal" evidence="2">
    <location>
        <begin position="583"/>
        <end position="735"/>
    </location>
</feature>
<dbReference type="InterPro" id="IPR059024">
    <property type="entry name" value="SYNRG_C"/>
</dbReference>
<dbReference type="Pfam" id="PF25999">
    <property type="entry name" value="SYNRG_C"/>
    <property type="match status" value="1"/>
</dbReference>
<dbReference type="InterPro" id="IPR039656">
    <property type="entry name" value="SYNRG"/>
</dbReference>
<dbReference type="GO" id="GO:0030130">
    <property type="term" value="C:clathrin coat of trans-Golgi network vesicle"/>
    <property type="evidence" value="ECO:0007669"/>
    <property type="project" value="TreeGrafter"/>
</dbReference>
<evidence type="ECO:0000259" key="2">
    <source>
        <dbReference type="Pfam" id="PF25999"/>
    </source>
</evidence>
<feature type="region of interest" description="Disordered" evidence="1">
    <location>
        <begin position="166"/>
        <end position="188"/>
    </location>
</feature>
<feature type="region of interest" description="Disordered" evidence="1">
    <location>
        <begin position="1"/>
        <end position="48"/>
    </location>
</feature>
<evidence type="ECO:0000256" key="1">
    <source>
        <dbReference type="SAM" id="MobiDB-lite"/>
    </source>
</evidence>
<name>A0A226E490_FOLCA</name>
<dbReference type="STRING" id="158441.A0A226E490"/>
<dbReference type="Proteomes" id="UP000198287">
    <property type="component" value="Unassembled WGS sequence"/>
</dbReference>
<keyword evidence="4" id="KW-1185">Reference proteome</keyword>
<feature type="compositionally biased region" description="Low complexity" evidence="1">
    <location>
        <begin position="407"/>
        <end position="417"/>
    </location>
</feature>
<feature type="region of interest" description="Disordered" evidence="1">
    <location>
        <begin position="398"/>
        <end position="417"/>
    </location>
</feature>
<protein>
    <submittedName>
        <fullName evidence="3">Synergin gamma</fullName>
    </submittedName>
</protein>
<proteinExistence type="predicted"/>